<dbReference type="InterPro" id="IPR047817">
    <property type="entry name" value="ABC2_TM_bact-type"/>
</dbReference>
<dbReference type="GO" id="GO:0140359">
    <property type="term" value="F:ABC-type transporter activity"/>
    <property type="evidence" value="ECO:0007669"/>
    <property type="project" value="InterPro"/>
</dbReference>
<feature type="transmembrane region" description="Helical" evidence="5">
    <location>
        <begin position="74"/>
        <end position="96"/>
    </location>
</feature>
<keyword evidence="2 5" id="KW-0812">Transmembrane</keyword>
<evidence type="ECO:0000256" key="3">
    <source>
        <dbReference type="ARBA" id="ARBA00022989"/>
    </source>
</evidence>
<dbReference type="InterPro" id="IPR052522">
    <property type="entry name" value="ABC-2_transport_permease"/>
</dbReference>
<keyword evidence="3 5" id="KW-1133">Transmembrane helix</keyword>
<protein>
    <recommendedName>
        <fullName evidence="5">Transport permease protein</fullName>
    </recommendedName>
</protein>
<feature type="transmembrane region" description="Helical" evidence="5">
    <location>
        <begin position="117"/>
        <end position="143"/>
    </location>
</feature>
<keyword evidence="5" id="KW-1003">Cell membrane</keyword>
<dbReference type="Pfam" id="PF01061">
    <property type="entry name" value="ABC2_membrane"/>
    <property type="match status" value="1"/>
</dbReference>
<feature type="transmembrane region" description="Helical" evidence="5">
    <location>
        <begin position="155"/>
        <end position="175"/>
    </location>
</feature>
<comment type="similarity">
    <text evidence="5">Belongs to the ABC-2 integral membrane protein family.</text>
</comment>
<feature type="transmembrane region" description="Helical" evidence="5">
    <location>
        <begin position="245"/>
        <end position="262"/>
    </location>
</feature>
<dbReference type="PANTHER" id="PTHR43332">
    <property type="entry name" value="INNER MEMBRANE TRANSPORT PERMEASE YADH-RELATED"/>
    <property type="match status" value="1"/>
</dbReference>
<comment type="subcellular location">
    <subcellularLocation>
        <location evidence="5">Cell membrane</location>
        <topology evidence="5">Multi-pass membrane protein</topology>
    </subcellularLocation>
    <subcellularLocation>
        <location evidence="1">Membrane</location>
        <topology evidence="1">Multi-pass membrane protein</topology>
    </subcellularLocation>
</comment>
<evidence type="ECO:0000256" key="5">
    <source>
        <dbReference type="RuleBase" id="RU361157"/>
    </source>
</evidence>
<feature type="transmembrane region" description="Helical" evidence="5">
    <location>
        <begin position="187"/>
        <end position="206"/>
    </location>
</feature>
<dbReference type="AlphaFoldDB" id="A0A0E3JRL2"/>
<keyword evidence="4 5" id="KW-0472">Membrane</keyword>
<organism evidence="7">
    <name type="scientific">uncultured bacterium AB_162</name>
    <dbReference type="NCBI Taxonomy" id="1630011"/>
    <lineage>
        <taxon>Bacteria</taxon>
        <taxon>environmental samples</taxon>
    </lineage>
</organism>
<sequence>MTATALASPAGGTVRSFVALLRRDIRVVGRAKGAFVVRTIMQPALLIFVLTYVFPEVGQPVGGEANAERYSALVVPGVVGLAIVMQGIQAVALPLVQEFGFTMEIEDRTLAPLPLRLVALAKVMSGAAQSAIAACVVFPLAYVIPATSVELRVDWPVLLTILPLSCVIAGALGLWVGTRFDPVRVPLFFSIIVVPLTFLGAVFYGWRQLDAIVWLRDLVLLNPLVFITEGLRAALTETPHMPLPAIYSAGMLFAVLLMWAGIRGFERRVVA</sequence>
<evidence type="ECO:0000256" key="2">
    <source>
        <dbReference type="ARBA" id="ARBA00022692"/>
    </source>
</evidence>
<evidence type="ECO:0000313" key="7">
    <source>
        <dbReference type="EMBL" id="AKA59391.1"/>
    </source>
</evidence>
<dbReference type="PANTHER" id="PTHR43332:SF2">
    <property type="entry name" value="INNER MEMBRANE TRANSPORT PERMEASE YADH"/>
    <property type="match status" value="1"/>
</dbReference>
<evidence type="ECO:0000259" key="6">
    <source>
        <dbReference type="PROSITE" id="PS51012"/>
    </source>
</evidence>
<proteinExistence type="inferred from homology"/>
<name>A0A0E3JRL2_9BACT</name>
<dbReference type="EMBL" id="KP830090">
    <property type="protein sequence ID" value="AKA59391.1"/>
    <property type="molecule type" value="Genomic_DNA"/>
</dbReference>
<reference evidence="7" key="1">
    <citation type="journal article" date="2015" name="Proc. Natl. Acad. Sci. U.S.A.">
        <title>Multiplexed metagenome mining using short DNA sequence tags facilitates targeted discovery of epoxyketone proteasome inhibitors.</title>
        <authorList>
            <person name="Owen J.G."/>
            <person name="Charlop-Powers Z."/>
            <person name="Smith A.G."/>
            <person name="Ternei M.A."/>
            <person name="Calle P.Y."/>
            <person name="Reddy B.V."/>
            <person name="Montiel D."/>
            <person name="Brady S.F."/>
        </authorList>
    </citation>
    <scope>NUCLEOTIDE SEQUENCE</scope>
</reference>
<feature type="domain" description="ABC transmembrane type-2" evidence="6">
    <location>
        <begin position="34"/>
        <end position="268"/>
    </location>
</feature>
<dbReference type="GO" id="GO:0005886">
    <property type="term" value="C:plasma membrane"/>
    <property type="evidence" value="ECO:0007669"/>
    <property type="project" value="UniProtKB-SubCell"/>
</dbReference>
<evidence type="ECO:0000256" key="1">
    <source>
        <dbReference type="ARBA" id="ARBA00004141"/>
    </source>
</evidence>
<keyword evidence="5" id="KW-0813">Transport</keyword>
<feature type="transmembrane region" description="Helical" evidence="5">
    <location>
        <begin position="35"/>
        <end position="54"/>
    </location>
</feature>
<evidence type="ECO:0000256" key="4">
    <source>
        <dbReference type="ARBA" id="ARBA00023136"/>
    </source>
</evidence>
<accession>A0A0E3JRL2</accession>
<dbReference type="InterPro" id="IPR013525">
    <property type="entry name" value="ABC2_TM"/>
</dbReference>
<dbReference type="PROSITE" id="PS51012">
    <property type="entry name" value="ABC_TM2"/>
    <property type="match status" value="1"/>
</dbReference>